<reference evidence="1" key="1">
    <citation type="submission" date="2021-06" db="EMBL/GenBank/DDBJ databases">
        <authorList>
            <person name="Hodson N. C."/>
            <person name="Mongue J. A."/>
            <person name="Jaron S. K."/>
        </authorList>
    </citation>
    <scope>NUCLEOTIDE SEQUENCE</scope>
</reference>
<proteinExistence type="predicted"/>
<keyword evidence="2" id="KW-1185">Reference proteome</keyword>
<name>A0A8J2NVP8_9HEXA</name>
<evidence type="ECO:0000313" key="1">
    <source>
        <dbReference type="EMBL" id="CAG7720152.1"/>
    </source>
</evidence>
<dbReference type="AlphaFoldDB" id="A0A8J2NVP8"/>
<comment type="caution">
    <text evidence="1">The sequence shown here is derived from an EMBL/GenBank/DDBJ whole genome shotgun (WGS) entry which is preliminary data.</text>
</comment>
<feature type="non-terminal residue" evidence="1">
    <location>
        <position position="1"/>
    </location>
</feature>
<dbReference type="Proteomes" id="UP000708208">
    <property type="component" value="Unassembled WGS sequence"/>
</dbReference>
<accession>A0A8J2NVP8</accession>
<dbReference type="EMBL" id="CAJVCH010067793">
    <property type="protein sequence ID" value="CAG7720152.1"/>
    <property type="molecule type" value="Genomic_DNA"/>
</dbReference>
<sequence length="19" mass="2316">DQINLRKLRLRIVNFINSC</sequence>
<protein>
    <submittedName>
        <fullName evidence="1">Uncharacterized protein</fullName>
    </submittedName>
</protein>
<evidence type="ECO:0000313" key="2">
    <source>
        <dbReference type="Proteomes" id="UP000708208"/>
    </source>
</evidence>
<organism evidence="1 2">
    <name type="scientific">Allacma fusca</name>
    <dbReference type="NCBI Taxonomy" id="39272"/>
    <lineage>
        <taxon>Eukaryota</taxon>
        <taxon>Metazoa</taxon>
        <taxon>Ecdysozoa</taxon>
        <taxon>Arthropoda</taxon>
        <taxon>Hexapoda</taxon>
        <taxon>Collembola</taxon>
        <taxon>Symphypleona</taxon>
        <taxon>Sminthuridae</taxon>
        <taxon>Allacma</taxon>
    </lineage>
</organism>
<gene>
    <name evidence="1" type="ORF">AFUS01_LOCUS9438</name>
</gene>